<dbReference type="Gene3D" id="6.20.210.20">
    <property type="entry name" value="THAP domain"/>
    <property type="match status" value="1"/>
</dbReference>
<dbReference type="Pfam" id="PF05485">
    <property type="entry name" value="THAP"/>
    <property type="match status" value="1"/>
</dbReference>
<dbReference type="AlphaFoldDB" id="A0AAD9N8P8"/>
<feature type="region of interest" description="Disordered" evidence="7">
    <location>
        <begin position="143"/>
        <end position="165"/>
    </location>
</feature>
<dbReference type="SMART" id="SM00980">
    <property type="entry name" value="THAP"/>
    <property type="match status" value="1"/>
</dbReference>
<dbReference type="Proteomes" id="UP001208570">
    <property type="component" value="Unassembled WGS sequence"/>
</dbReference>
<comment type="cofactor">
    <cofactor evidence="1">
        <name>a divalent metal cation</name>
        <dbReference type="ChEBI" id="CHEBI:60240"/>
    </cofactor>
</comment>
<sequence length="470" mass="53437">MPNTYCTVPGCHNRGVHEFPSNIELRKQWINAIRRIDKRGKRWCPSQSSRICKAHFTNADYKKFSQIGYRIRMRKLLACAVPSVFSWNGGVTVRCTKGSRQAHDRDEGHTTMHSMTETTESALLLTSGADMIVSHVEEISAQDANATQTQSVRTENTVMEDKSTQTKPPTIQHFAAADYKTDERAMQFYTGLESYSVFMDVFISLGPAVSQLTYIYSIPSIKAEDQLFLTLVKLRTYKTNYELSLLFKIPELEVYSAFVTWIRFISLQWREINIWPEQEVIHFHGPTGFQRKCPKTRAIFHGTECPIQKPKDPEAQKVTFSTHKNCNTAKVLLGVTPGGLVSYVSPAYAGGISNRKIVERSNLMTMCDLKDSIMADKGFDVQDIFAPMDATTVNIPKFLKKKNRMTLGAVLKDRKIARNRVHVERVIGLGKTYRILCHPLNPTESVLSSDIIFVCYMLINFRKCIVHRNA</sequence>
<accession>A0AAD9N8P8</accession>
<feature type="compositionally biased region" description="Polar residues" evidence="7">
    <location>
        <begin position="143"/>
        <end position="157"/>
    </location>
</feature>
<protein>
    <recommendedName>
        <fullName evidence="8">THAP-type domain-containing protein</fullName>
    </recommendedName>
</protein>
<dbReference type="InterPro" id="IPR006612">
    <property type="entry name" value="THAP_Znf"/>
</dbReference>
<evidence type="ECO:0000313" key="10">
    <source>
        <dbReference type="Proteomes" id="UP001208570"/>
    </source>
</evidence>
<reference evidence="9" key="1">
    <citation type="journal article" date="2023" name="Mol. Biol. Evol.">
        <title>Third-Generation Sequencing Reveals the Adaptive Role of the Epigenome in Three Deep-Sea Polychaetes.</title>
        <authorList>
            <person name="Perez M."/>
            <person name="Aroh O."/>
            <person name="Sun Y."/>
            <person name="Lan Y."/>
            <person name="Juniper S.K."/>
            <person name="Young C.R."/>
            <person name="Angers B."/>
            <person name="Qian P.Y."/>
        </authorList>
    </citation>
    <scope>NUCLEOTIDE SEQUENCE</scope>
    <source>
        <strain evidence="9">P08H-3</strain>
    </source>
</reference>
<evidence type="ECO:0000256" key="7">
    <source>
        <dbReference type="SAM" id="MobiDB-lite"/>
    </source>
</evidence>
<dbReference type="GO" id="GO:0008270">
    <property type="term" value="F:zinc ion binding"/>
    <property type="evidence" value="ECO:0007669"/>
    <property type="project" value="UniProtKB-KW"/>
</dbReference>
<evidence type="ECO:0000259" key="8">
    <source>
        <dbReference type="PROSITE" id="PS50950"/>
    </source>
</evidence>
<proteinExistence type="predicted"/>
<name>A0AAD9N8P8_9ANNE</name>
<dbReference type="Pfam" id="PF13613">
    <property type="entry name" value="HTH_Tnp_4"/>
    <property type="match status" value="1"/>
</dbReference>
<dbReference type="InterPro" id="IPR038441">
    <property type="entry name" value="THAP_Znf_sf"/>
</dbReference>
<keyword evidence="3 6" id="KW-0863">Zinc-finger</keyword>
<keyword evidence="10" id="KW-1185">Reference proteome</keyword>
<evidence type="ECO:0000256" key="1">
    <source>
        <dbReference type="ARBA" id="ARBA00001968"/>
    </source>
</evidence>
<dbReference type="PROSITE" id="PS50950">
    <property type="entry name" value="ZF_THAP"/>
    <property type="match status" value="1"/>
</dbReference>
<keyword evidence="5 6" id="KW-0238">DNA-binding</keyword>
<dbReference type="EMBL" id="JAODUP010000151">
    <property type="protein sequence ID" value="KAK2159548.1"/>
    <property type="molecule type" value="Genomic_DNA"/>
</dbReference>
<gene>
    <name evidence="9" type="ORF">LSH36_151g07012</name>
</gene>
<evidence type="ECO:0000256" key="6">
    <source>
        <dbReference type="PROSITE-ProRule" id="PRU00309"/>
    </source>
</evidence>
<feature type="domain" description="THAP-type" evidence="8">
    <location>
        <begin position="1"/>
        <end position="85"/>
    </location>
</feature>
<dbReference type="SMART" id="SM00692">
    <property type="entry name" value="DM3"/>
    <property type="match status" value="1"/>
</dbReference>
<dbReference type="InterPro" id="IPR027805">
    <property type="entry name" value="Transposase_HTH_dom"/>
</dbReference>
<evidence type="ECO:0000256" key="5">
    <source>
        <dbReference type="ARBA" id="ARBA00023125"/>
    </source>
</evidence>
<comment type="caution">
    <text evidence="9">The sequence shown here is derived from an EMBL/GenBank/DDBJ whole genome shotgun (WGS) entry which is preliminary data.</text>
</comment>
<dbReference type="InterPro" id="IPR027806">
    <property type="entry name" value="HARBI1_dom"/>
</dbReference>
<keyword evidence="4" id="KW-0862">Zinc</keyword>
<evidence type="ECO:0000256" key="3">
    <source>
        <dbReference type="ARBA" id="ARBA00022771"/>
    </source>
</evidence>
<dbReference type="PANTHER" id="PTHR23080:SF133">
    <property type="entry name" value="SI:CH211-262I1.5-RELATED"/>
    <property type="match status" value="1"/>
</dbReference>
<dbReference type="GO" id="GO:0003677">
    <property type="term" value="F:DNA binding"/>
    <property type="evidence" value="ECO:0007669"/>
    <property type="project" value="UniProtKB-UniRule"/>
</dbReference>
<keyword evidence="2" id="KW-0479">Metal-binding</keyword>
<organism evidence="9 10">
    <name type="scientific">Paralvinella palmiformis</name>
    <dbReference type="NCBI Taxonomy" id="53620"/>
    <lineage>
        <taxon>Eukaryota</taxon>
        <taxon>Metazoa</taxon>
        <taxon>Spiralia</taxon>
        <taxon>Lophotrochozoa</taxon>
        <taxon>Annelida</taxon>
        <taxon>Polychaeta</taxon>
        <taxon>Sedentaria</taxon>
        <taxon>Canalipalpata</taxon>
        <taxon>Terebellida</taxon>
        <taxon>Terebelliformia</taxon>
        <taxon>Alvinellidae</taxon>
        <taxon>Paralvinella</taxon>
    </lineage>
</organism>
<evidence type="ECO:0000313" key="9">
    <source>
        <dbReference type="EMBL" id="KAK2159548.1"/>
    </source>
</evidence>
<evidence type="ECO:0000256" key="2">
    <source>
        <dbReference type="ARBA" id="ARBA00022723"/>
    </source>
</evidence>
<evidence type="ECO:0000256" key="4">
    <source>
        <dbReference type="ARBA" id="ARBA00022833"/>
    </source>
</evidence>
<dbReference type="PANTHER" id="PTHR23080">
    <property type="entry name" value="THAP DOMAIN PROTEIN"/>
    <property type="match status" value="1"/>
</dbReference>
<dbReference type="Pfam" id="PF13359">
    <property type="entry name" value="DDE_Tnp_4"/>
    <property type="match status" value="1"/>
</dbReference>
<dbReference type="SUPFAM" id="SSF57716">
    <property type="entry name" value="Glucocorticoid receptor-like (DNA-binding domain)"/>
    <property type="match status" value="1"/>
</dbReference>